<dbReference type="CDD" id="cd00840">
    <property type="entry name" value="MPP_Mre11_N"/>
    <property type="match status" value="1"/>
</dbReference>
<evidence type="ECO:0000256" key="5">
    <source>
        <dbReference type="ARBA" id="ARBA00022801"/>
    </source>
</evidence>
<evidence type="ECO:0000256" key="2">
    <source>
        <dbReference type="ARBA" id="ARBA00011322"/>
    </source>
</evidence>
<protein>
    <recommendedName>
        <fullName evidence="3 7">Nuclease SbcCD subunit D</fullName>
    </recommendedName>
</protein>
<feature type="domain" description="Calcineurin-like phosphoesterase" evidence="8">
    <location>
        <begin position="1"/>
        <end position="238"/>
    </location>
</feature>
<evidence type="ECO:0000256" key="7">
    <source>
        <dbReference type="RuleBase" id="RU363069"/>
    </source>
</evidence>
<feature type="domain" description="Nuclease SbcCD subunit D C-terminal" evidence="9">
    <location>
        <begin position="289"/>
        <end position="376"/>
    </location>
</feature>
<evidence type="ECO:0000256" key="6">
    <source>
        <dbReference type="ARBA" id="ARBA00022839"/>
    </source>
</evidence>
<evidence type="ECO:0000259" key="9">
    <source>
        <dbReference type="Pfam" id="PF12320"/>
    </source>
</evidence>
<dbReference type="Pfam" id="PF00149">
    <property type="entry name" value="Metallophos"/>
    <property type="match status" value="1"/>
</dbReference>
<dbReference type="Gene3D" id="3.60.21.10">
    <property type="match status" value="1"/>
</dbReference>
<proteinExistence type="inferred from homology"/>
<dbReference type="RefSeq" id="WP_012994385.1">
    <property type="nucleotide sequence ID" value="NC_014209.1"/>
</dbReference>
<name>A0ABN3YZ56_THEM3</name>
<evidence type="ECO:0000256" key="3">
    <source>
        <dbReference type="ARBA" id="ARBA00013365"/>
    </source>
</evidence>
<keyword evidence="11" id="KW-1185">Reference proteome</keyword>
<keyword evidence="6 7" id="KW-0269">Exonuclease</keyword>
<dbReference type="InterPro" id="IPR026843">
    <property type="entry name" value="SbcD_C"/>
</dbReference>
<dbReference type="PANTHER" id="PTHR30337:SF0">
    <property type="entry name" value="NUCLEASE SBCCD SUBUNIT D"/>
    <property type="match status" value="1"/>
</dbReference>
<dbReference type="SUPFAM" id="SSF56300">
    <property type="entry name" value="Metallo-dependent phosphatases"/>
    <property type="match status" value="1"/>
</dbReference>
<dbReference type="InterPro" id="IPR041796">
    <property type="entry name" value="Mre11_N"/>
</dbReference>
<comment type="subunit">
    <text evidence="2 7">Heterodimer of SbcC and SbcD.</text>
</comment>
<keyword evidence="4 7" id="KW-0540">Nuclease</keyword>
<comment type="similarity">
    <text evidence="1 7">Belongs to the SbcD family.</text>
</comment>
<evidence type="ECO:0000313" key="10">
    <source>
        <dbReference type="EMBL" id="ADH60088.1"/>
    </source>
</evidence>
<evidence type="ECO:0000259" key="8">
    <source>
        <dbReference type="Pfam" id="PF00149"/>
    </source>
</evidence>
<evidence type="ECO:0000313" key="11">
    <source>
        <dbReference type="Proteomes" id="UP000002064"/>
    </source>
</evidence>
<keyword evidence="7" id="KW-0235">DNA replication</keyword>
<comment type="function">
    <text evidence="7">SbcCD cleaves DNA hairpin structures. These structures can inhibit DNA replication and are intermediates in certain DNA recombination reactions. The complex acts as a 3'-&gt;5' double strand exonuclease that can open hairpins. It also has a 5' single-strand endonuclease activity.</text>
</comment>
<evidence type="ECO:0000256" key="1">
    <source>
        <dbReference type="ARBA" id="ARBA00010555"/>
    </source>
</evidence>
<keyword evidence="7" id="KW-0255">Endonuclease</keyword>
<dbReference type="PANTHER" id="PTHR30337">
    <property type="entry name" value="COMPONENT OF ATP-DEPENDENT DSDNA EXONUCLEASE"/>
    <property type="match status" value="1"/>
</dbReference>
<dbReference type="InterPro" id="IPR004843">
    <property type="entry name" value="Calcineurin-like_PHP"/>
</dbReference>
<reference evidence="10 11" key="1">
    <citation type="submission" date="2010-05" db="EMBL/GenBank/DDBJ databases">
        <title>Complete sequence of Thermoanaerobacter mathranii subsp. mathranii mathranii str. A3.</title>
        <authorList>
            <consortium name="US DOE Joint Genome Institute"/>
            <person name="Lucas S."/>
            <person name="Copeland A."/>
            <person name="Lapidus A."/>
            <person name="Cheng J.-F."/>
            <person name="Bruce D."/>
            <person name="Goodwin L."/>
            <person name="Pitluck S."/>
            <person name="Held B."/>
            <person name="Detter J.C."/>
            <person name="Han C."/>
            <person name="Tapia R."/>
            <person name="Land M."/>
            <person name="Hauser L."/>
            <person name="Kyrpides N."/>
            <person name="Mikhailova N."/>
            <person name="Zhou J."/>
            <person name="Hemme C."/>
            <person name="Woyke T."/>
        </authorList>
    </citation>
    <scope>NUCLEOTIDE SEQUENCE [LARGE SCALE GENOMIC DNA]</scope>
    <source>
        <strain evidence="10 11">A3</strain>
    </source>
</reference>
<dbReference type="Pfam" id="PF12320">
    <property type="entry name" value="SbcD_C"/>
    <property type="match status" value="1"/>
</dbReference>
<dbReference type="Proteomes" id="UP000002064">
    <property type="component" value="Chromosome"/>
</dbReference>
<dbReference type="InterPro" id="IPR029052">
    <property type="entry name" value="Metallo-depent_PP-like"/>
</dbReference>
<accession>A0ABN3YZ56</accession>
<evidence type="ECO:0000256" key="4">
    <source>
        <dbReference type="ARBA" id="ARBA00022722"/>
    </source>
</evidence>
<organism evidence="10 11">
    <name type="scientific">Thermoanaerobacter mathranii subsp. mathranii (strain DSM 11426 / CCUG 53645 / CIP 108742 / A3)</name>
    <dbReference type="NCBI Taxonomy" id="583358"/>
    <lineage>
        <taxon>Bacteria</taxon>
        <taxon>Bacillati</taxon>
        <taxon>Bacillota</taxon>
        <taxon>Clostridia</taxon>
        <taxon>Thermoanaerobacterales</taxon>
        <taxon>Thermoanaerobacteraceae</taxon>
        <taxon>Thermoanaerobacter</taxon>
    </lineage>
</organism>
<dbReference type="NCBIfam" id="TIGR00619">
    <property type="entry name" value="sbcd"/>
    <property type="match status" value="1"/>
</dbReference>
<dbReference type="EMBL" id="CP002032">
    <property type="protein sequence ID" value="ADH60088.1"/>
    <property type="molecule type" value="Genomic_DNA"/>
</dbReference>
<keyword evidence="7" id="KW-0233">DNA recombination</keyword>
<gene>
    <name evidence="7" type="primary">sbcD</name>
    <name evidence="10" type="ordered locus">Tmath_0310</name>
</gene>
<sequence length="405" mass="46199">MRILHTSDWHLGKSLENFSRMEEQEKFLEDFVQIVEENNVDLVIIAGDVYDSSNPPAKAEMLFYSTLKRLSSGERVILVIAGNHDNPERLSAASPLAYEHGVILLGTPKSIVHKGDFGKFKILDSGEGYLEIEIKGEKAVIIALPYPSEKRLNEIFTEEMEEGKRQKSYSERIGEIFKRLSEKYRDDTINIAVSHIFVSGGEEAGSERPIQLGGSFAVEIRHLPQKAQYIALGHLHRPQKVSSTLNAYYSGSALQYSKSEINHSKCAYLVDIKAGTSPIVKEVYFKNYKPIEIFKCDNIDEAIEICKEYQDKNIWAYFEIKTDSPLPPSKIKEMKQILPNIVEIKPILPEDEAQVEDYEITEKSMLELFEEFYLKERGVTPSQDLIDLFVSIVKEEDEEDETFEA</sequence>
<dbReference type="InterPro" id="IPR004593">
    <property type="entry name" value="SbcD"/>
</dbReference>
<dbReference type="InterPro" id="IPR050535">
    <property type="entry name" value="DNA_Repair-Maintenance_Comp"/>
</dbReference>
<keyword evidence="5 7" id="KW-0378">Hydrolase</keyword>